<sequence>MGFLALRARKRPRASRQAPPTPTRTLEANMAPNKDNLFGSKKQASLVKASQLDSTVRDILASEQTSREKKTARLRELRLQQEALLPPEEPKTKAKKKTAKTSG</sequence>
<name>B9J8W8_RHIR8</name>
<dbReference type="KEGG" id="ara:Arad_3591"/>
<proteinExistence type="predicted"/>
<protein>
    <submittedName>
        <fullName evidence="2">Uncharacterized protein</fullName>
    </submittedName>
</protein>
<feature type="compositionally biased region" description="Basic residues" evidence="1">
    <location>
        <begin position="93"/>
        <end position="103"/>
    </location>
</feature>
<dbReference type="HOGENOM" id="CLU_2257752_0_0_5"/>
<reference evidence="2 3" key="1">
    <citation type="journal article" date="2009" name="J. Bacteriol.">
        <title>Genome sequences of three Agrobacterium biovars help elucidate the evolution of multichromosome genomes in bacteria.</title>
        <authorList>
            <person name="Slater S.C."/>
            <person name="Goldman B.S."/>
            <person name="Goodner B."/>
            <person name="Setubal J.C."/>
            <person name="Farrand S.K."/>
            <person name="Nester E.W."/>
            <person name="Burr T.J."/>
            <person name="Banta L."/>
            <person name="Dickerman A.W."/>
            <person name="Paulsen I."/>
            <person name="Otten L."/>
            <person name="Suen G."/>
            <person name="Welch R."/>
            <person name="Almeida N.F."/>
            <person name="Arnold F."/>
            <person name="Burton O.T."/>
            <person name="Du Z."/>
            <person name="Ewing A."/>
            <person name="Godsy E."/>
            <person name="Heisel S."/>
            <person name="Houmiel K.L."/>
            <person name="Jhaveri J."/>
            <person name="Lu J."/>
            <person name="Miller N.M."/>
            <person name="Norton S."/>
            <person name="Chen Q."/>
            <person name="Phoolcharoen W."/>
            <person name="Ohlin V."/>
            <person name="Ondrusek D."/>
            <person name="Pride N."/>
            <person name="Stricklin S.L."/>
            <person name="Sun J."/>
            <person name="Wheeler C."/>
            <person name="Wilson L."/>
            <person name="Zhu H."/>
            <person name="Wood D.W."/>
        </authorList>
    </citation>
    <scope>NUCLEOTIDE SEQUENCE [LARGE SCALE GENOMIC DNA]</scope>
    <source>
        <strain evidence="3">K84 / ATCC BAA-868</strain>
    </source>
</reference>
<feature type="region of interest" description="Disordered" evidence="1">
    <location>
        <begin position="1"/>
        <end position="37"/>
    </location>
</feature>
<evidence type="ECO:0000313" key="3">
    <source>
        <dbReference type="Proteomes" id="UP000001600"/>
    </source>
</evidence>
<dbReference type="eggNOG" id="ENOG50310JP">
    <property type="taxonomic scope" value="Bacteria"/>
</dbReference>
<dbReference type="AlphaFoldDB" id="B9J8W8"/>
<evidence type="ECO:0000256" key="1">
    <source>
        <dbReference type="SAM" id="MobiDB-lite"/>
    </source>
</evidence>
<gene>
    <name evidence="2" type="ordered locus">Arad_3591</name>
</gene>
<feature type="region of interest" description="Disordered" evidence="1">
    <location>
        <begin position="79"/>
        <end position="103"/>
    </location>
</feature>
<organism evidence="2 3">
    <name type="scientific">Rhizobium rhizogenes (strain K84 / ATCC BAA-868)</name>
    <name type="common">Agrobacterium radiobacter</name>
    <dbReference type="NCBI Taxonomy" id="311403"/>
    <lineage>
        <taxon>Bacteria</taxon>
        <taxon>Pseudomonadati</taxon>
        <taxon>Pseudomonadota</taxon>
        <taxon>Alphaproteobacteria</taxon>
        <taxon>Hyphomicrobiales</taxon>
        <taxon>Rhizobiaceae</taxon>
        <taxon>Rhizobium/Agrobacterium group</taxon>
        <taxon>Rhizobium</taxon>
    </lineage>
</organism>
<dbReference type="EMBL" id="CP000628">
    <property type="protein sequence ID" value="ACM27506.1"/>
    <property type="molecule type" value="Genomic_DNA"/>
</dbReference>
<evidence type="ECO:0000313" key="2">
    <source>
        <dbReference type="EMBL" id="ACM27506.1"/>
    </source>
</evidence>
<dbReference type="Proteomes" id="UP000001600">
    <property type="component" value="Chromosome 1"/>
</dbReference>
<accession>B9J8W8</accession>